<proteinExistence type="predicted"/>
<dbReference type="KEGG" id="sfiy:F0344_21165"/>
<gene>
    <name evidence="1" type="ORF">F0344_21165</name>
</gene>
<reference evidence="2" key="1">
    <citation type="submission" date="2019-10" db="EMBL/GenBank/DDBJ databases">
        <title>Antimicrobial potential of Antarctic Bacteria.</title>
        <authorList>
            <person name="Benaud N."/>
            <person name="Edwards R.J."/>
            <person name="Ferrari B.C."/>
        </authorList>
    </citation>
    <scope>NUCLEOTIDE SEQUENCE [LARGE SCALE GENOMIC DNA]</scope>
    <source>
        <strain evidence="2">NBSH44</strain>
    </source>
</reference>
<evidence type="ECO:0000313" key="2">
    <source>
        <dbReference type="Proteomes" id="UP000515307"/>
    </source>
</evidence>
<dbReference type="AlphaFoldDB" id="A0A7G7BN79"/>
<dbReference type="EMBL" id="CP045702">
    <property type="protein sequence ID" value="QNE76794.1"/>
    <property type="molecule type" value="Genomic_DNA"/>
</dbReference>
<organism evidence="1 2">
    <name type="scientific">Streptomyces finlayi</name>
    <dbReference type="NCBI Taxonomy" id="67296"/>
    <lineage>
        <taxon>Bacteria</taxon>
        <taxon>Bacillati</taxon>
        <taxon>Actinomycetota</taxon>
        <taxon>Actinomycetes</taxon>
        <taxon>Kitasatosporales</taxon>
        <taxon>Streptomycetaceae</taxon>
        <taxon>Streptomyces</taxon>
    </lineage>
</organism>
<name>A0A7G7BN79_9ACTN</name>
<dbReference type="RefSeq" id="WP_185300289.1">
    <property type="nucleotide sequence ID" value="NZ_CP045702.1"/>
</dbReference>
<evidence type="ECO:0000313" key="1">
    <source>
        <dbReference type="EMBL" id="QNE76794.1"/>
    </source>
</evidence>
<accession>A0A7G7BN79</accession>
<sequence>MKRAHLDRFATGGAVVVLTFEAERPLRVPVFTQLWVSSTRRDWALSEDTSGTPLIFEAECTT</sequence>
<protein>
    <submittedName>
        <fullName evidence="1">Uncharacterized protein</fullName>
    </submittedName>
</protein>
<dbReference type="Proteomes" id="UP000515307">
    <property type="component" value="Chromosome"/>
</dbReference>
<keyword evidence="2" id="KW-1185">Reference proteome</keyword>